<dbReference type="AlphaFoldDB" id="A0A0F0KRI5"/>
<dbReference type="Gene3D" id="1.10.10.2910">
    <property type="match status" value="1"/>
</dbReference>
<proteinExistence type="predicted"/>
<organism evidence="2 3">
    <name type="scientific">Microbacterium oxydans</name>
    <dbReference type="NCBI Taxonomy" id="82380"/>
    <lineage>
        <taxon>Bacteria</taxon>
        <taxon>Bacillati</taxon>
        <taxon>Actinomycetota</taxon>
        <taxon>Actinomycetes</taxon>
        <taxon>Micrococcales</taxon>
        <taxon>Microbacteriaceae</taxon>
        <taxon>Microbacterium</taxon>
    </lineage>
</organism>
<reference evidence="2 3" key="1">
    <citation type="submission" date="2015-02" db="EMBL/GenBank/DDBJ databases">
        <title>Draft genome sequences of ten Microbacterium spp. with emphasis on heavy metal contaminated environments.</title>
        <authorList>
            <person name="Corretto E."/>
        </authorList>
    </citation>
    <scope>NUCLEOTIDE SEQUENCE [LARGE SCALE GENOMIC DNA]</scope>
    <source>
        <strain evidence="2 3">BEL163</strain>
    </source>
</reference>
<gene>
    <name evidence="2" type="ORF">RN51_01574</name>
</gene>
<dbReference type="Proteomes" id="UP000033725">
    <property type="component" value="Unassembled WGS sequence"/>
</dbReference>
<dbReference type="InterPro" id="IPR010359">
    <property type="entry name" value="IrrE_HExxH"/>
</dbReference>
<feature type="domain" description="IrrE N-terminal-like" evidence="1">
    <location>
        <begin position="81"/>
        <end position="173"/>
    </location>
</feature>
<evidence type="ECO:0000313" key="2">
    <source>
        <dbReference type="EMBL" id="KJL23488.1"/>
    </source>
</evidence>
<evidence type="ECO:0000259" key="1">
    <source>
        <dbReference type="Pfam" id="PF06114"/>
    </source>
</evidence>
<comment type="caution">
    <text evidence="2">The sequence shown here is derived from an EMBL/GenBank/DDBJ whole genome shotgun (WGS) entry which is preliminary data.</text>
</comment>
<dbReference type="EMBL" id="JYIV01000023">
    <property type="protein sequence ID" value="KJL23488.1"/>
    <property type="molecule type" value="Genomic_DNA"/>
</dbReference>
<protein>
    <recommendedName>
        <fullName evidence="1">IrrE N-terminal-like domain-containing protein</fullName>
    </recommendedName>
</protein>
<name>A0A0F0KRI5_9MICO</name>
<dbReference type="Pfam" id="PF06114">
    <property type="entry name" value="Peptidase_M78"/>
    <property type="match status" value="1"/>
</dbReference>
<dbReference type="OrthoDB" id="9794834at2"/>
<evidence type="ECO:0000313" key="3">
    <source>
        <dbReference type="Proteomes" id="UP000033725"/>
    </source>
</evidence>
<accession>A0A0F0KRI5</accession>
<dbReference type="RefSeq" id="WP_045263473.1">
    <property type="nucleotide sequence ID" value="NZ_JYIV01000023.1"/>
</dbReference>
<dbReference type="PATRIC" id="fig|82380.10.peg.1582"/>
<sequence>MVDGAAPKAKIRQYAKGALNAAGIEDVSRVPVDQVAAAVGLHRRDLFELGEEMPRRFRDVMSKLKGKVLGLLAIEKREYFVDRTVPIARQRFTEAHEIGHDALPWHEAAFWGDDHTTLDPSTKNVLESEANQFSAELLFGAGRFTKQADQYAPGLEVALYLAAEYGVSAHAAIRKYVEDSEHAIAVLALGQYPSQARAVRHIDAQSFESLRFVKRYGRLSAMLRPFVGAATYPELEALLALPTGSAPPCEIVLDTARGSTRFTAEGFTNGRLNFVVLHKKSRLDGQKLRLMSVDGFELLPAG</sequence>